<organism evidence="1 2">
    <name type="scientific">Clostridium frigidicarnis</name>
    <dbReference type="NCBI Taxonomy" id="84698"/>
    <lineage>
        <taxon>Bacteria</taxon>
        <taxon>Bacillati</taxon>
        <taxon>Bacillota</taxon>
        <taxon>Clostridia</taxon>
        <taxon>Eubacteriales</taxon>
        <taxon>Clostridiaceae</taxon>
        <taxon>Clostridium</taxon>
    </lineage>
</organism>
<reference evidence="1 2" key="1">
    <citation type="submission" date="2016-10" db="EMBL/GenBank/DDBJ databases">
        <authorList>
            <person name="de Groot N.N."/>
        </authorList>
    </citation>
    <scope>NUCLEOTIDE SEQUENCE [LARGE SCALE GENOMIC DNA]</scope>
    <source>
        <strain evidence="1 2">DSM 12271</strain>
    </source>
</reference>
<keyword evidence="2" id="KW-1185">Reference proteome</keyword>
<evidence type="ECO:0000313" key="1">
    <source>
        <dbReference type="EMBL" id="SFB05638.1"/>
    </source>
</evidence>
<evidence type="ECO:0000313" key="2">
    <source>
        <dbReference type="Proteomes" id="UP000198619"/>
    </source>
</evidence>
<dbReference type="AlphaFoldDB" id="A0A1I0XZM9"/>
<dbReference type="Proteomes" id="UP000198619">
    <property type="component" value="Unassembled WGS sequence"/>
</dbReference>
<proteinExistence type="predicted"/>
<gene>
    <name evidence="1" type="ORF">SAMN04488528_101057</name>
</gene>
<dbReference type="EMBL" id="FOKI01000010">
    <property type="protein sequence ID" value="SFB05638.1"/>
    <property type="molecule type" value="Genomic_DNA"/>
</dbReference>
<sequence length="34" mass="3642">MKKKSKIALTIAAVAALVSVLVNDSKDKKNTINE</sequence>
<protein>
    <submittedName>
        <fullName evidence="1">Uncharacterized protein</fullName>
    </submittedName>
</protein>
<accession>A0A1I0XZM9</accession>
<name>A0A1I0XZM9_9CLOT</name>